<organism evidence="1 2">
    <name type="scientific">Carsonella ruddii</name>
    <dbReference type="NCBI Taxonomy" id="114186"/>
    <lineage>
        <taxon>Bacteria</taxon>
        <taxon>Pseudomonadati</taxon>
        <taxon>Pseudomonadota</taxon>
        <taxon>Gammaproteobacteria</taxon>
        <taxon>Oceanospirillales</taxon>
        <taxon>Halomonadaceae</taxon>
        <taxon>Zymobacter group</taxon>
        <taxon>Candidatus Carsonella</taxon>
    </lineage>
</organism>
<name>A0A1U9RS82_CARRU</name>
<dbReference type="EMBL" id="CP019943">
    <property type="protein sequence ID" value="AQU89533.1"/>
    <property type="molecule type" value="Genomic_DNA"/>
</dbReference>
<evidence type="ECO:0000313" key="1">
    <source>
        <dbReference type="EMBL" id="AQU89533.1"/>
    </source>
</evidence>
<sequence length="92" mass="11366">MKIYIQLYSFYKLKFLIKFKIKIILKIIIIIKKKTIDYFNCKKTLFCNNYYKKINIIMIKHNCNLKNFNHSVKHFFKINHNSIIENKINEIF</sequence>
<gene>
    <name evidence="1" type="ORF">BW244_0115</name>
</gene>
<dbReference type="Proteomes" id="UP000189666">
    <property type="component" value="Chromosome"/>
</dbReference>
<dbReference type="RefSeq" id="WP_211118368.1">
    <property type="nucleotide sequence ID" value="NZ_CP019943.1"/>
</dbReference>
<accession>A0A1U9RS82</accession>
<evidence type="ECO:0000313" key="2">
    <source>
        <dbReference type="Proteomes" id="UP000189666"/>
    </source>
</evidence>
<dbReference type="AlphaFoldDB" id="A0A1U9RS82"/>
<protein>
    <submittedName>
        <fullName evidence="1">Uncharacterized protein</fullName>
    </submittedName>
</protein>
<reference evidence="1 2" key="1">
    <citation type="submission" date="2017-02" db="EMBL/GenBank/DDBJ databases">
        <title>Complete Genome of Candidatus Carsonella ruddii strain BC, a Nutritional Endosymbiont of Bactericera cockerelli.</title>
        <authorList>
            <person name="Riley A.B."/>
            <person name="Kim D.H."/>
            <person name="Hansen A.K."/>
        </authorList>
    </citation>
    <scope>NUCLEOTIDE SEQUENCE [LARGE SCALE GENOMIC DNA]</scope>
    <source>
        <strain evidence="1 2">BC</strain>
    </source>
</reference>
<proteinExistence type="predicted"/>